<dbReference type="GO" id="GO:0046872">
    <property type="term" value="F:metal ion binding"/>
    <property type="evidence" value="ECO:0007669"/>
    <property type="project" value="InterPro"/>
</dbReference>
<feature type="chain" id="PRO_5026320355" evidence="1">
    <location>
        <begin position="22"/>
        <end position="560"/>
    </location>
</feature>
<dbReference type="Gene3D" id="3.40.570.10">
    <property type="entry name" value="Extracellular Endonuclease, subunit A"/>
    <property type="match status" value="1"/>
</dbReference>
<dbReference type="InterPro" id="IPR020821">
    <property type="entry name" value="ENPP1-3/EXOG-like_nuc-like"/>
</dbReference>
<reference evidence="4 5" key="1">
    <citation type="submission" date="2019-02" db="EMBL/GenBank/DDBJ databases">
        <title>Opniocepnalus argus genome.</title>
        <authorList>
            <person name="Zhou C."/>
            <person name="Xiao S."/>
        </authorList>
    </citation>
    <scope>NUCLEOTIDE SEQUENCE [LARGE SCALE GENOMIC DNA]</scope>
    <source>
        <strain evidence="4">OARG1902GOOAL</strain>
        <tissue evidence="4">Muscle</tissue>
    </source>
</reference>
<dbReference type="SMART" id="SM00477">
    <property type="entry name" value="NUC"/>
    <property type="match status" value="1"/>
</dbReference>
<dbReference type="PANTHER" id="PTHR21472">
    <property type="entry name" value="ENDONUCLEASE DOMAIN-CONTAINING 1 PROTEIN ENDOD1"/>
    <property type="match status" value="1"/>
</dbReference>
<dbReference type="GO" id="GO:0004519">
    <property type="term" value="F:endonuclease activity"/>
    <property type="evidence" value="ECO:0007669"/>
    <property type="project" value="UniProtKB-KW"/>
</dbReference>
<dbReference type="InterPro" id="IPR039015">
    <property type="entry name" value="ENDOD1"/>
</dbReference>
<evidence type="ECO:0000313" key="5">
    <source>
        <dbReference type="Proteomes" id="UP000503349"/>
    </source>
</evidence>
<dbReference type="EMBL" id="CM015723">
    <property type="protein sequence ID" value="KAF3696373.1"/>
    <property type="molecule type" value="Genomic_DNA"/>
</dbReference>
<keyword evidence="5" id="KW-1185">Reference proteome</keyword>
<accession>A0A6G1Q1W6</accession>
<dbReference type="OrthoDB" id="69221at2759"/>
<keyword evidence="4" id="KW-0255">Endonuclease</keyword>
<feature type="domain" description="DNA/RNA non-specific endonuclease/pyrophosphatase/phosphodiesterase" evidence="3">
    <location>
        <begin position="56"/>
        <end position="286"/>
    </location>
</feature>
<gene>
    <name evidence="4" type="ORF">EXN66_Car012050</name>
</gene>
<keyword evidence="4" id="KW-0378">Hydrolase</keyword>
<dbReference type="InterPro" id="IPR001604">
    <property type="entry name" value="Endo_G_ENPP1-like_dom"/>
</dbReference>
<dbReference type="InterPro" id="IPR044929">
    <property type="entry name" value="DNA/RNA_non-sp_Endonuclease_sf"/>
</dbReference>
<keyword evidence="1" id="KW-0732">Signal</keyword>
<protein>
    <submittedName>
        <fullName evidence="4">Endonuclease domain-containing 1 protein</fullName>
    </submittedName>
</protein>
<dbReference type="Pfam" id="PF01223">
    <property type="entry name" value="Endonuclease_NS"/>
    <property type="match status" value="1"/>
</dbReference>
<evidence type="ECO:0000259" key="3">
    <source>
        <dbReference type="SMART" id="SM00892"/>
    </source>
</evidence>
<dbReference type="PANTHER" id="PTHR21472:SF21">
    <property type="entry name" value="ENDONUCLEASE DOMAIN-CONTAINING 1 PROTEIN-LIKE-RELATED"/>
    <property type="match status" value="1"/>
</dbReference>
<name>A0A6G1Q1W6_CHAAH</name>
<evidence type="ECO:0000313" key="4">
    <source>
        <dbReference type="EMBL" id="KAF3696373.1"/>
    </source>
</evidence>
<dbReference type="Proteomes" id="UP000503349">
    <property type="component" value="Chromosome 12"/>
</dbReference>
<sequence length="560" mass="63863">MNLWASLTVALFSVLSIHTQAEVVSSFQSCSQYFYKGEEPKGFDQIAKKICQKINGSDFYATLYSTYHRIPLYSAYTFEYGCSKVEGWRSGNWFVEPQLSKDQDRDHTHIDSMKSYTAEESKAIKVKQAINEDYSSTEYAKGPLNPSSFHCSTDGRKATFTLTNSAPMDPCFYRVHWKNREAAVIKILGGEDPSGTAYLVTGTVPSNNRIPRRGELDDDNADDHFNRVTVPTQVWTAVCYIHPQNEKSFSFAFIGENKHYGSIYVRTVEQLTQELSVKYESNNLKIFKDHCFFPRSEEIAQMLHSKIELRLGDEISGPTEIMNAIHLGLSQSGRPKVKLSEAKIDLIYDDMETWMSDFDKIMLLSRFTCPLSTPLSGSVISIGHDELQQRRQTSQEVVCRLVSDNLEGCSTPCLYNEDAEDYYCSSGATIKPCSPRYSDVTVSGEKCRSDHTCGKHGNDYYSCYTDSSWGYCSPPPPLGVTKSGKRCRAERNCAKYGKSYFWCETEDGKWDYCCRKPNRFSALKGKTCKRESPCDNYGYDYRWCYTTELTDRDWEYCCTI</sequence>
<dbReference type="SUPFAM" id="SSF54060">
    <property type="entry name" value="His-Me finger endonucleases"/>
    <property type="match status" value="1"/>
</dbReference>
<organism evidence="4 5">
    <name type="scientific">Channa argus</name>
    <name type="common">Northern snakehead</name>
    <name type="synonym">Ophicephalus argus</name>
    <dbReference type="NCBI Taxonomy" id="215402"/>
    <lineage>
        <taxon>Eukaryota</taxon>
        <taxon>Metazoa</taxon>
        <taxon>Chordata</taxon>
        <taxon>Craniata</taxon>
        <taxon>Vertebrata</taxon>
        <taxon>Euteleostomi</taxon>
        <taxon>Actinopterygii</taxon>
        <taxon>Neopterygii</taxon>
        <taxon>Teleostei</taxon>
        <taxon>Neoteleostei</taxon>
        <taxon>Acanthomorphata</taxon>
        <taxon>Anabantaria</taxon>
        <taxon>Anabantiformes</taxon>
        <taxon>Channoidei</taxon>
        <taxon>Channidae</taxon>
        <taxon>Channa</taxon>
    </lineage>
</organism>
<feature type="signal peptide" evidence="1">
    <location>
        <begin position="1"/>
        <end position="21"/>
    </location>
</feature>
<dbReference type="InterPro" id="IPR044925">
    <property type="entry name" value="His-Me_finger_sf"/>
</dbReference>
<dbReference type="GO" id="GO:0016787">
    <property type="term" value="F:hydrolase activity"/>
    <property type="evidence" value="ECO:0007669"/>
    <property type="project" value="InterPro"/>
</dbReference>
<evidence type="ECO:0000259" key="2">
    <source>
        <dbReference type="SMART" id="SM00477"/>
    </source>
</evidence>
<dbReference type="GO" id="GO:0003676">
    <property type="term" value="F:nucleic acid binding"/>
    <property type="evidence" value="ECO:0007669"/>
    <property type="project" value="InterPro"/>
</dbReference>
<reference evidence="5" key="2">
    <citation type="submission" date="2019-02" db="EMBL/GenBank/DDBJ databases">
        <title>Opniocepnalus argus Var Kimnra genome.</title>
        <authorList>
            <person name="Zhou C."/>
            <person name="Xiao S."/>
        </authorList>
    </citation>
    <scope>NUCLEOTIDE SEQUENCE [LARGE SCALE GENOMIC DNA]</scope>
</reference>
<dbReference type="SMART" id="SM00892">
    <property type="entry name" value="Endonuclease_NS"/>
    <property type="match status" value="1"/>
</dbReference>
<keyword evidence="4" id="KW-0540">Nuclease</keyword>
<proteinExistence type="predicted"/>
<dbReference type="AlphaFoldDB" id="A0A6G1Q1W6"/>
<feature type="domain" description="ENPP1-3/EXOG-like endonuclease/phosphodiesterase" evidence="2">
    <location>
        <begin position="57"/>
        <end position="286"/>
    </location>
</feature>
<evidence type="ECO:0000256" key="1">
    <source>
        <dbReference type="SAM" id="SignalP"/>
    </source>
</evidence>